<dbReference type="InterPro" id="IPR050295">
    <property type="entry name" value="Plant_2OG-oxidoreductases"/>
</dbReference>
<dbReference type="InterPro" id="IPR027443">
    <property type="entry name" value="IPNS-like_sf"/>
</dbReference>
<dbReference type="SUPFAM" id="SSF51197">
    <property type="entry name" value="Clavaminate synthase-like"/>
    <property type="match status" value="1"/>
</dbReference>
<sequence length="330" mass="37043">MSITLEVEEPEKHQKKVMEKMGNSDSSFTNAMELAQMGISSVPNCYILPPEHRPNISQNLPSSTADLPVIDLSMLENSILRELLIKQVSFACKEFGFFQVINHGIPLSVISDAVDTAAEFFDLPKESKMHLASNNIHEPVRKKMGDYAEAVHMLNVKLMEVIFESLGLRADYLQKDIEQGFQVMTANCYPACPEPNLALGLPPHSDYGFLTIILQTHNGLEIMDFNKNWRSVPVILGGLVVQLGDQMEVLSNGRYKSAVHQATLNPVKRRLSIASIHSLALEKKVQPAQELVNEQHPLSYKGTSFRDFLDFLSSNDILHLKYIDTLRKNP</sequence>
<dbReference type="GO" id="GO:0046872">
    <property type="term" value="F:metal ion binding"/>
    <property type="evidence" value="ECO:0007669"/>
    <property type="project" value="UniProtKB-KW"/>
</dbReference>
<dbReference type="AlphaFoldDB" id="A0AAD1ZIZ2"/>
<comment type="similarity">
    <text evidence="1 4">Belongs to the iron/ascorbate-dependent oxidoreductase family.</text>
</comment>
<dbReference type="PANTHER" id="PTHR47991">
    <property type="entry name" value="OXOGLUTARATE/IRON-DEPENDENT DIOXYGENASE"/>
    <property type="match status" value="1"/>
</dbReference>
<evidence type="ECO:0000313" key="6">
    <source>
        <dbReference type="EMBL" id="CAI9770360.1"/>
    </source>
</evidence>
<keyword evidence="3 4" id="KW-0408">Iron</keyword>
<dbReference type="Pfam" id="PF14226">
    <property type="entry name" value="DIOX_N"/>
    <property type="match status" value="1"/>
</dbReference>
<dbReference type="GO" id="GO:0002238">
    <property type="term" value="P:response to molecule of fungal origin"/>
    <property type="evidence" value="ECO:0007669"/>
    <property type="project" value="UniProtKB-ARBA"/>
</dbReference>
<keyword evidence="2 4" id="KW-0479">Metal-binding</keyword>
<dbReference type="Proteomes" id="UP000834106">
    <property type="component" value="Chromosome 10"/>
</dbReference>
<reference evidence="6" key="1">
    <citation type="submission" date="2023-05" db="EMBL/GenBank/DDBJ databases">
        <authorList>
            <person name="Huff M."/>
        </authorList>
    </citation>
    <scope>NUCLEOTIDE SEQUENCE</scope>
</reference>
<feature type="domain" description="Fe2OG dioxygenase" evidence="5">
    <location>
        <begin position="180"/>
        <end position="279"/>
    </location>
</feature>
<gene>
    <name evidence="6" type="ORF">FPE_LOCUS17603</name>
</gene>
<dbReference type="Pfam" id="PF03171">
    <property type="entry name" value="2OG-FeII_Oxy"/>
    <property type="match status" value="1"/>
</dbReference>
<accession>A0AAD1ZIZ2</accession>
<evidence type="ECO:0000259" key="5">
    <source>
        <dbReference type="PROSITE" id="PS51471"/>
    </source>
</evidence>
<keyword evidence="7" id="KW-1185">Reference proteome</keyword>
<dbReference type="EMBL" id="OU503045">
    <property type="protein sequence ID" value="CAI9770360.1"/>
    <property type="molecule type" value="Genomic_DNA"/>
</dbReference>
<protein>
    <recommendedName>
        <fullName evidence="5">Fe2OG dioxygenase domain-containing protein</fullName>
    </recommendedName>
</protein>
<name>A0AAD1ZIZ2_9LAMI</name>
<dbReference type="GO" id="GO:0016706">
    <property type="term" value="F:2-oxoglutarate-dependent dioxygenase activity"/>
    <property type="evidence" value="ECO:0007669"/>
    <property type="project" value="UniProtKB-ARBA"/>
</dbReference>
<dbReference type="InterPro" id="IPR044861">
    <property type="entry name" value="IPNS-like_FE2OG_OXY"/>
</dbReference>
<organism evidence="6 7">
    <name type="scientific">Fraxinus pennsylvanica</name>
    <dbReference type="NCBI Taxonomy" id="56036"/>
    <lineage>
        <taxon>Eukaryota</taxon>
        <taxon>Viridiplantae</taxon>
        <taxon>Streptophyta</taxon>
        <taxon>Embryophyta</taxon>
        <taxon>Tracheophyta</taxon>
        <taxon>Spermatophyta</taxon>
        <taxon>Magnoliopsida</taxon>
        <taxon>eudicotyledons</taxon>
        <taxon>Gunneridae</taxon>
        <taxon>Pentapetalae</taxon>
        <taxon>asterids</taxon>
        <taxon>lamiids</taxon>
        <taxon>Lamiales</taxon>
        <taxon>Oleaceae</taxon>
        <taxon>Oleeae</taxon>
        <taxon>Fraxinus</taxon>
    </lineage>
</organism>
<dbReference type="PROSITE" id="PS51471">
    <property type="entry name" value="FE2OG_OXY"/>
    <property type="match status" value="1"/>
</dbReference>
<proteinExistence type="inferred from homology"/>
<dbReference type="InterPro" id="IPR026992">
    <property type="entry name" value="DIOX_N"/>
</dbReference>
<evidence type="ECO:0000256" key="3">
    <source>
        <dbReference type="ARBA" id="ARBA00023004"/>
    </source>
</evidence>
<dbReference type="InterPro" id="IPR005123">
    <property type="entry name" value="Oxoglu/Fe-dep_dioxygenase_dom"/>
</dbReference>
<keyword evidence="4" id="KW-0560">Oxidoreductase</keyword>
<evidence type="ECO:0000313" key="7">
    <source>
        <dbReference type="Proteomes" id="UP000834106"/>
    </source>
</evidence>
<dbReference type="GO" id="GO:0009805">
    <property type="term" value="P:coumarin biosynthetic process"/>
    <property type="evidence" value="ECO:0007669"/>
    <property type="project" value="UniProtKB-ARBA"/>
</dbReference>
<evidence type="ECO:0000256" key="1">
    <source>
        <dbReference type="ARBA" id="ARBA00008056"/>
    </source>
</evidence>
<dbReference type="Gene3D" id="2.60.120.330">
    <property type="entry name" value="B-lactam Antibiotic, Isopenicillin N Synthase, Chain"/>
    <property type="match status" value="2"/>
</dbReference>
<evidence type="ECO:0000256" key="2">
    <source>
        <dbReference type="ARBA" id="ARBA00022723"/>
    </source>
</evidence>
<evidence type="ECO:0000256" key="4">
    <source>
        <dbReference type="RuleBase" id="RU003682"/>
    </source>
</evidence>